<evidence type="ECO:0000313" key="1">
    <source>
        <dbReference type="EMBL" id="ANN78606.1"/>
    </source>
</evidence>
<reference evidence="1 2" key="1">
    <citation type="submission" date="2016-06" db="EMBL/GenBank/DDBJ databases">
        <title>Complete genome sequences of Bordetella bronchialis and Bordetella flabilis.</title>
        <authorList>
            <person name="LiPuma J.J."/>
            <person name="Spilker T."/>
        </authorList>
    </citation>
    <scope>NUCLEOTIDE SEQUENCE [LARGE SCALE GENOMIC DNA]</scope>
    <source>
        <strain evidence="1 2">AU10664</strain>
    </source>
</reference>
<dbReference type="Proteomes" id="UP000091926">
    <property type="component" value="Chromosome"/>
</dbReference>
<evidence type="ECO:0008006" key="3">
    <source>
        <dbReference type="Google" id="ProtNLM"/>
    </source>
</evidence>
<protein>
    <recommendedName>
        <fullName evidence="3">DUF1488 domain-containing protein</fullName>
    </recommendedName>
</protein>
<proteinExistence type="predicted"/>
<evidence type="ECO:0000313" key="2">
    <source>
        <dbReference type="Proteomes" id="UP000091926"/>
    </source>
</evidence>
<name>A0A193GGP2_9BORD</name>
<dbReference type="KEGG" id="bfz:BAU07_17135"/>
<keyword evidence="2" id="KW-1185">Reference proteome</keyword>
<accession>A0A193GGP2</accession>
<dbReference type="OrthoDB" id="8637265at2"/>
<sequence>MTYDNNAINDRAAHVIWFETSAGARKIKAGVSWEVLRARFGAGAEEESLLVAYRGNSRMLHDLAQRKFLDSHPLPVLLNQTDFPGEWGHGGR</sequence>
<gene>
    <name evidence="1" type="ORF">BAU07_17135</name>
</gene>
<dbReference type="EMBL" id="CP016172">
    <property type="protein sequence ID" value="ANN78606.1"/>
    <property type="molecule type" value="Genomic_DNA"/>
</dbReference>
<dbReference type="RefSeq" id="WP_066659937.1">
    <property type="nucleotide sequence ID" value="NZ_CBCSCL010000004.1"/>
</dbReference>
<dbReference type="AlphaFoldDB" id="A0A193GGP2"/>
<organism evidence="1 2">
    <name type="scientific">Bordetella flabilis</name>
    <dbReference type="NCBI Taxonomy" id="463014"/>
    <lineage>
        <taxon>Bacteria</taxon>
        <taxon>Pseudomonadati</taxon>
        <taxon>Pseudomonadota</taxon>
        <taxon>Betaproteobacteria</taxon>
        <taxon>Burkholderiales</taxon>
        <taxon>Alcaligenaceae</taxon>
        <taxon>Bordetella</taxon>
    </lineage>
</organism>